<gene>
    <name evidence="1" type="ORF">PENSUB_8340</name>
</gene>
<proteinExistence type="predicted"/>
<name>A0A1Q5THH5_9EURO</name>
<dbReference type="AlphaFoldDB" id="A0A1Q5THH5"/>
<comment type="caution">
    <text evidence="1">The sequence shown here is derived from an EMBL/GenBank/DDBJ whole genome shotgun (WGS) entry which is preliminary data.</text>
</comment>
<organism evidence="1 2">
    <name type="scientific">Penicillium subrubescens</name>
    <dbReference type="NCBI Taxonomy" id="1316194"/>
    <lineage>
        <taxon>Eukaryota</taxon>
        <taxon>Fungi</taxon>
        <taxon>Dikarya</taxon>
        <taxon>Ascomycota</taxon>
        <taxon>Pezizomycotina</taxon>
        <taxon>Eurotiomycetes</taxon>
        <taxon>Eurotiomycetidae</taxon>
        <taxon>Eurotiales</taxon>
        <taxon>Aspergillaceae</taxon>
        <taxon>Penicillium</taxon>
    </lineage>
</organism>
<accession>A0A1Q5THH5</accession>
<evidence type="ECO:0000313" key="1">
    <source>
        <dbReference type="EMBL" id="OKO99687.1"/>
    </source>
</evidence>
<protein>
    <submittedName>
        <fullName evidence="1">Uncharacterized protein</fullName>
    </submittedName>
</protein>
<evidence type="ECO:0000313" key="2">
    <source>
        <dbReference type="Proteomes" id="UP000186955"/>
    </source>
</evidence>
<dbReference type="Proteomes" id="UP000186955">
    <property type="component" value="Unassembled WGS sequence"/>
</dbReference>
<dbReference type="EMBL" id="MNBE01000655">
    <property type="protein sequence ID" value="OKO99687.1"/>
    <property type="molecule type" value="Genomic_DNA"/>
</dbReference>
<keyword evidence="2" id="KW-1185">Reference proteome</keyword>
<reference evidence="1 2" key="1">
    <citation type="submission" date="2016-10" db="EMBL/GenBank/DDBJ databases">
        <title>Genome sequence of the ascomycete fungus Penicillium subrubescens.</title>
        <authorList>
            <person name="De Vries R.P."/>
            <person name="Peng M."/>
            <person name="Dilokpimol A."/>
            <person name="Hilden K."/>
            <person name="Makela M.R."/>
            <person name="Grigoriev I."/>
            <person name="Riley R."/>
            <person name="Granchi Z."/>
        </authorList>
    </citation>
    <scope>NUCLEOTIDE SEQUENCE [LARGE SCALE GENOMIC DNA]</scope>
    <source>
        <strain evidence="1 2">CBS 132785</strain>
    </source>
</reference>
<sequence length="164" mass="18510">MPETPSRFYSSPVNETTNLNPVQLYGLQKREPSVIEKSKFLQRAKDALSDAKDDFLLQLNLETGATEITQCNCLMFCDCNSHPLISVKKDSMMFRRSERSQLAPINPFDVNLFRTLRQQLSKRSTWRSFSLVGSKKNSDSKSVNMSPADVVSVSASVLWKRLGG</sequence>